<name>A0A226DC92_FOLCA</name>
<reference evidence="1 2" key="1">
    <citation type="submission" date="2015-12" db="EMBL/GenBank/DDBJ databases">
        <title>The genome of Folsomia candida.</title>
        <authorList>
            <person name="Faddeeva A."/>
            <person name="Derks M.F."/>
            <person name="Anvar Y."/>
            <person name="Smit S."/>
            <person name="Van Straalen N."/>
            <person name="Roelofs D."/>
        </authorList>
    </citation>
    <scope>NUCLEOTIDE SEQUENCE [LARGE SCALE GENOMIC DNA]</scope>
    <source>
        <strain evidence="1 2">VU population</strain>
        <tissue evidence="1">Whole body</tissue>
    </source>
</reference>
<accession>A0A226DC92</accession>
<organism evidence="1 2">
    <name type="scientific">Folsomia candida</name>
    <name type="common">Springtail</name>
    <dbReference type="NCBI Taxonomy" id="158441"/>
    <lineage>
        <taxon>Eukaryota</taxon>
        <taxon>Metazoa</taxon>
        <taxon>Ecdysozoa</taxon>
        <taxon>Arthropoda</taxon>
        <taxon>Hexapoda</taxon>
        <taxon>Collembola</taxon>
        <taxon>Entomobryomorpha</taxon>
        <taxon>Isotomoidea</taxon>
        <taxon>Isotomidae</taxon>
        <taxon>Proisotominae</taxon>
        <taxon>Folsomia</taxon>
    </lineage>
</organism>
<evidence type="ECO:0000313" key="1">
    <source>
        <dbReference type="EMBL" id="OXA42261.1"/>
    </source>
</evidence>
<keyword evidence="2" id="KW-1185">Reference proteome</keyword>
<evidence type="ECO:0000313" key="2">
    <source>
        <dbReference type="Proteomes" id="UP000198287"/>
    </source>
</evidence>
<comment type="caution">
    <text evidence="1">The sequence shown here is derived from an EMBL/GenBank/DDBJ whole genome shotgun (WGS) entry which is preliminary data.</text>
</comment>
<dbReference type="AlphaFoldDB" id="A0A226DC92"/>
<proteinExistence type="predicted"/>
<dbReference type="Proteomes" id="UP000198287">
    <property type="component" value="Unassembled WGS sequence"/>
</dbReference>
<gene>
    <name evidence="1" type="ORF">Fcan01_22705</name>
</gene>
<sequence length="139" mass="15855">MEDDLDVNSFPTEGLVNWAFLQELNFRVSHSGKDTRAKLLILLPSIFRKAVNLKTLTYDGKVNHFTKGIKLVTDDASQKALCKLETLGSPEDTMNFYKSTKEHHTAVLKLNVRLKKVYLKFSGEFVLQLLDRFKETCCG</sequence>
<dbReference type="EMBL" id="LNIX01000026">
    <property type="protein sequence ID" value="OXA42261.1"/>
    <property type="molecule type" value="Genomic_DNA"/>
</dbReference>
<dbReference type="OrthoDB" id="10257471at2759"/>
<protein>
    <submittedName>
        <fullName evidence="1">Uncharacterized protein</fullName>
    </submittedName>
</protein>